<dbReference type="PANTHER" id="PTHR13833">
    <property type="match status" value="1"/>
</dbReference>
<keyword evidence="4" id="KW-1185">Reference proteome</keyword>
<feature type="chain" id="PRO_5030031374" evidence="1">
    <location>
        <begin position="24"/>
        <end position="459"/>
    </location>
</feature>
<dbReference type="STRING" id="871325.SAMN05444349_1376"/>
<dbReference type="Gene3D" id="2.120.10.30">
    <property type="entry name" value="TolB, C-terminal domain"/>
    <property type="match status" value="1"/>
</dbReference>
<proteinExistence type="predicted"/>
<dbReference type="CDD" id="cd00603">
    <property type="entry name" value="IPT_PCSR"/>
    <property type="match status" value="1"/>
</dbReference>
<dbReference type="InterPro" id="IPR014756">
    <property type="entry name" value="Ig_E-set"/>
</dbReference>
<evidence type="ECO:0000259" key="2">
    <source>
        <dbReference type="SMART" id="SM00429"/>
    </source>
</evidence>
<dbReference type="PANTHER" id="PTHR13833:SF71">
    <property type="entry name" value="NHL DOMAIN-CONTAINING PROTEIN"/>
    <property type="match status" value="1"/>
</dbReference>
<dbReference type="Pfam" id="PF01833">
    <property type="entry name" value="TIG"/>
    <property type="match status" value="1"/>
</dbReference>
<organism evidence="3 4">
    <name type="scientific">Bacteroides faecichinchillae</name>
    <dbReference type="NCBI Taxonomy" id="871325"/>
    <lineage>
        <taxon>Bacteria</taxon>
        <taxon>Pseudomonadati</taxon>
        <taxon>Bacteroidota</taxon>
        <taxon>Bacteroidia</taxon>
        <taxon>Bacteroidales</taxon>
        <taxon>Bacteroidaceae</taxon>
        <taxon>Bacteroides</taxon>
    </lineage>
</organism>
<dbReference type="SUPFAM" id="SSF75011">
    <property type="entry name" value="3-carboxy-cis,cis-mucoante lactonizing enzyme"/>
    <property type="match status" value="1"/>
</dbReference>
<dbReference type="AlphaFoldDB" id="A0A1M5EQA7"/>
<dbReference type="SMART" id="SM00429">
    <property type="entry name" value="IPT"/>
    <property type="match status" value="1"/>
</dbReference>
<feature type="signal peptide" evidence="1">
    <location>
        <begin position="1"/>
        <end position="23"/>
    </location>
</feature>
<dbReference type="OrthoDB" id="791543at2"/>
<dbReference type="InterPro" id="IPR002909">
    <property type="entry name" value="IPT_dom"/>
</dbReference>
<keyword evidence="1" id="KW-0732">Signal</keyword>
<accession>A0A1M5EQA7</accession>
<name>A0A1M5EQA7_9BACE</name>
<dbReference type="SUPFAM" id="SSF81296">
    <property type="entry name" value="E set domains"/>
    <property type="match status" value="1"/>
</dbReference>
<evidence type="ECO:0000313" key="4">
    <source>
        <dbReference type="Proteomes" id="UP000184436"/>
    </source>
</evidence>
<dbReference type="Gene3D" id="2.60.40.10">
    <property type="entry name" value="Immunoglobulins"/>
    <property type="match status" value="1"/>
</dbReference>
<dbReference type="RefSeq" id="WP_025076452.1">
    <property type="nucleotide sequence ID" value="NZ_FQVD01000037.1"/>
</dbReference>
<evidence type="ECO:0000313" key="3">
    <source>
        <dbReference type="EMBL" id="SHF81321.1"/>
    </source>
</evidence>
<dbReference type="InterPro" id="IPR013783">
    <property type="entry name" value="Ig-like_fold"/>
</dbReference>
<protein>
    <submittedName>
        <fullName evidence="3">IPT/TIG domain-containing protein</fullName>
    </submittedName>
</protein>
<feature type="domain" description="IPT/TIG" evidence="2">
    <location>
        <begin position="43"/>
        <end position="130"/>
    </location>
</feature>
<gene>
    <name evidence="3" type="ORF">SAMN05444349_1376</name>
</gene>
<reference evidence="3 4" key="1">
    <citation type="submission" date="2016-11" db="EMBL/GenBank/DDBJ databases">
        <authorList>
            <person name="Jaros S."/>
            <person name="Januszkiewicz K."/>
            <person name="Wedrychowicz H."/>
        </authorList>
    </citation>
    <scope>NUCLEOTIDE SEQUENCE [LARGE SCALE GENOMIC DNA]</scope>
    <source>
        <strain evidence="3 4">DSM 26883</strain>
    </source>
</reference>
<dbReference type="Proteomes" id="UP000184436">
    <property type="component" value="Unassembled WGS sequence"/>
</dbReference>
<dbReference type="EMBL" id="FQVD01000037">
    <property type="protein sequence ID" value="SHF81321.1"/>
    <property type="molecule type" value="Genomic_DNA"/>
</dbReference>
<dbReference type="InterPro" id="IPR011042">
    <property type="entry name" value="6-blade_b-propeller_TolB-like"/>
</dbReference>
<evidence type="ECO:0000256" key="1">
    <source>
        <dbReference type="SAM" id="SignalP"/>
    </source>
</evidence>
<sequence>MKKKTKSNVWHIQWMLLAFVALCFTGCKDDNEDQGEAFDPNKPIVISDFSPKKGGVGNNLILYGDNFGNDISRVKVTIGGKDARIITVKNKSMYCIIPPKAYNGDIQVSALDDNGQVISSAEAESTFEYEKKWMVSTAFGTHYENSNEFFDMKDGPLDAGGGFGNVFWFSWDPLSDYNKLYFTNDGKTTRYLDLEKNEIGTFSHGFDRVTAMTWTLDGDLILSHNHSSDTRTANYLYTRESNYSTRETLGGYARGVNGTMVHPINGEFYYSRYRAGDMWKYDFETGESSLCFQNPYSGVAIYLVPHPSGNYAYMLEQEFYFIMRTDYDWISKTFTTPYAICGTGNAWGYSDGIGTHAQLNRPIQGVFVKNPDYAGQDDEYDFYFCDKNNHCVRILTPTGRVTTFAGRGNNGTSGLFDGEVRTEARFNEPRALTFDPKRNCFYVGDGLNKIIRKIAKETE</sequence>